<name>A0A326UDM9_THEHA</name>
<dbReference type="Proteomes" id="UP000248806">
    <property type="component" value="Unassembled WGS sequence"/>
</dbReference>
<proteinExistence type="inferred from homology"/>
<feature type="domain" description="DUF83" evidence="15">
    <location>
        <begin position="70"/>
        <end position="180"/>
    </location>
</feature>
<keyword evidence="17" id="KW-1185">Reference proteome</keyword>
<gene>
    <name evidence="16" type="ORF">EI42_00893</name>
</gene>
<evidence type="ECO:0000313" key="17">
    <source>
        <dbReference type="Proteomes" id="UP000248806"/>
    </source>
</evidence>
<evidence type="ECO:0000256" key="7">
    <source>
        <dbReference type="ARBA" id="ARBA00022801"/>
    </source>
</evidence>
<keyword evidence="14" id="KW-0812">Transmembrane</keyword>
<keyword evidence="14" id="KW-1133">Transmembrane helix</keyword>
<dbReference type="PANTHER" id="PTHR36531:SF6">
    <property type="entry name" value="DNA REPLICATION ATP-DEPENDENT HELICASE_NUCLEASE DNA2"/>
    <property type="match status" value="1"/>
</dbReference>
<evidence type="ECO:0000313" key="16">
    <source>
        <dbReference type="EMBL" id="PZW36712.1"/>
    </source>
</evidence>
<evidence type="ECO:0000256" key="4">
    <source>
        <dbReference type="ARBA" id="ARBA00020049"/>
    </source>
</evidence>
<keyword evidence="6 13" id="KW-0479">Metal-binding</keyword>
<dbReference type="InterPro" id="IPR013343">
    <property type="entry name" value="CRISPR-assoc_prot_Cas4"/>
</dbReference>
<evidence type="ECO:0000256" key="13">
    <source>
        <dbReference type="RuleBase" id="RU365022"/>
    </source>
</evidence>
<dbReference type="NCBIfam" id="TIGR00372">
    <property type="entry name" value="cas4"/>
    <property type="match status" value="1"/>
</dbReference>
<keyword evidence="11 13" id="KW-0051">Antiviral defense</keyword>
<dbReference type="InterPro" id="IPR051827">
    <property type="entry name" value="Cas4_exonuclease"/>
</dbReference>
<evidence type="ECO:0000256" key="12">
    <source>
        <dbReference type="ARBA" id="ARBA00023211"/>
    </source>
</evidence>
<evidence type="ECO:0000256" key="3">
    <source>
        <dbReference type="ARBA" id="ARBA00012768"/>
    </source>
</evidence>
<evidence type="ECO:0000256" key="6">
    <source>
        <dbReference type="ARBA" id="ARBA00022723"/>
    </source>
</evidence>
<keyword evidence="7 13" id="KW-0378">Hydrolase</keyword>
<dbReference type="RefSeq" id="WP_111319190.1">
    <property type="nucleotide sequence ID" value="NZ_BIFX01000001.1"/>
</dbReference>
<dbReference type="InterPro" id="IPR022765">
    <property type="entry name" value="Dna2/Cas4_DUF83"/>
</dbReference>
<dbReference type="Gene3D" id="3.90.320.10">
    <property type="match status" value="1"/>
</dbReference>
<evidence type="ECO:0000256" key="2">
    <source>
        <dbReference type="ARBA" id="ARBA00009189"/>
    </source>
</evidence>
<keyword evidence="8 13" id="KW-0269">Exonuclease</keyword>
<dbReference type="AlphaFoldDB" id="A0A326UDM9"/>
<keyword evidence="5 13" id="KW-0540">Nuclease</keyword>
<dbReference type="EMBL" id="QKUF01000001">
    <property type="protein sequence ID" value="PZW36712.1"/>
    <property type="molecule type" value="Genomic_DNA"/>
</dbReference>
<dbReference type="GO" id="GO:0051607">
    <property type="term" value="P:defense response to virus"/>
    <property type="evidence" value="ECO:0007669"/>
    <property type="project" value="UniProtKB-KW"/>
</dbReference>
<keyword evidence="12 13" id="KW-0464">Manganese</keyword>
<evidence type="ECO:0000256" key="9">
    <source>
        <dbReference type="ARBA" id="ARBA00023004"/>
    </source>
</evidence>
<sequence length="186" mass="20957">MGSLSIAFGLVLLITSVALLLLLRNERQHQQQRRETAYYQALRLPEGTLVYKDADGQGTTLSSSAYPLIGKPDYVIQQRDGRLMPLELKLSTKGATQPYSNHVIQVAAYCLILEDYANEAPTHGILRYADRDFTVEYTPALRKKVLRQLRAMSTCDEKEQPVLKTQNARKCQACPFRAICPIGQEK</sequence>
<comment type="cofactor">
    <cofactor evidence="13">
        <name>Mg(2+)</name>
        <dbReference type="ChEBI" id="CHEBI:18420"/>
    </cofactor>
    <cofactor evidence="13">
        <name>Mn(2+)</name>
        <dbReference type="ChEBI" id="CHEBI:29035"/>
    </cofactor>
    <text evidence="13">Mg(2+) or Mn(2+) required for ssDNA cleavage activity.</text>
</comment>
<dbReference type="PANTHER" id="PTHR36531">
    <property type="entry name" value="CRISPR-ASSOCIATED EXONUCLEASE CAS4"/>
    <property type="match status" value="1"/>
</dbReference>
<evidence type="ECO:0000259" key="15">
    <source>
        <dbReference type="Pfam" id="PF01930"/>
    </source>
</evidence>
<dbReference type="GO" id="GO:0051536">
    <property type="term" value="F:iron-sulfur cluster binding"/>
    <property type="evidence" value="ECO:0007669"/>
    <property type="project" value="UniProtKB-KW"/>
</dbReference>
<dbReference type="GO" id="GO:0046872">
    <property type="term" value="F:metal ion binding"/>
    <property type="evidence" value="ECO:0007669"/>
    <property type="project" value="UniProtKB-KW"/>
</dbReference>
<keyword evidence="10 13" id="KW-0411">Iron-sulfur</keyword>
<evidence type="ECO:0000256" key="8">
    <source>
        <dbReference type="ARBA" id="ARBA00022839"/>
    </source>
</evidence>
<feature type="transmembrane region" description="Helical" evidence="14">
    <location>
        <begin position="6"/>
        <end position="23"/>
    </location>
</feature>
<comment type="cofactor">
    <cofactor evidence="13">
        <name>iron-sulfur cluster</name>
        <dbReference type="ChEBI" id="CHEBI:30408"/>
    </cofactor>
</comment>
<protein>
    <recommendedName>
        <fullName evidence="4 13">CRISPR-associated exonuclease Cas4</fullName>
        <ecNumber evidence="3 13">3.1.12.1</ecNumber>
    </recommendedName>
</protein>
<evidence type="ECO:0000256" key="11">
    <source>
        <dbReference type="ARBA" id="ARBA00023118"/>
    </source>
</evidence>
<comment type="caution">
    <text evidence="16">The sequence shown here is derived from an EMBL/GenBank/DDBJ whole genome shotgun (WGS) entry which is preliminary data.</text>
</comment>
<comment type="similarity">
    <text evidence="2 13">Belongs to the CRISPR-associated exonuclease Cas4 family.</text>
</comment>
<dbReference type="GO" id="GO:0004527">
    <property type="term" value="F:exonuclease activity"/>
    <property type="evidence" value="ECO:0007669"/>
    <property type="project" value="UniProtKB-KW"/>
</dbReference>
<comment type="function">
    <text evidence="13">CRISPR (clustered regularly interspaced short palindromic repeat) is an adaptive immune system that provides protection against mobile genetic elements (viruses, transposable elements and conjugative plasmids). CRISPR clusters contain sequences complementary to antecedent mobile elements and target invading nucleic acids. CRISPR clusters are transcribed and processed into CRISPR RNA (crRNA).</text>
</comment>
<dbReference type="InterPro" id="IPR011604">
    <property type="entry name" value="PDDEXK-like_dom_sf"/>
</dbReference>
<comment type="cofactor">
    <cofactor evidence="1">
        <name>[4Fe-4S] cluster</name>
        <dbReference type="ChEBI" id="CHEBI:49883"/>
    </cofactor>
</comment>
<dbReference type="EC" id="3.1.12.1" evidence="3 13"/>
<evidence type="ECO:0000256" key="10">
    <source>
        <dbReference type="ARBA" id="ARBA00023014"/>
    </source>
</evidence>
<keyword evidence="9 13" id="KW-0408">Iron</keyword>
<keyword evidence="14" id="KW-0472">Membrane</keyword>
<organism evidence="16 17">
    <name type="scientific">Thermosporothrix hazakensis</name>
    <dbReference type="NCBI Taxonomy" id="644383"/>
    <lineage>
        <taxon>Bacteria</taxon>
        <taxon>Bacillati</taxon>
        <taxon>Chloroflexota</taxon>
        <taxon>Ktedonobacteria</taxon>
        <taxon>Ktedonobacterales</taxon>
        <taxon>Thermosporotrichaceae</taxon>
        <taxon>Thermosporothrix</taxon>
    </lineage>
</organism>
<evidence type="ECO:0000256" key="5">
    <source>
        <dbReference type="ARBA" id="ARBA00022722"/>
    </source>
</evidence>
<dbReference type="OrthoDB" id="160794at2"/>
<dbReference type="Pfam" id="PF01930">
    <property type="entry name" value="Cas_Cas4"/>
    <property type="match status" value="1"/>
</dbReference>
<evidence type="ECO:0000256" key="1">
    <source>
        <dbReference type="ARBA" id="ARBA00001966"/>
    </source>
</evidence>
<evidence type="ECO:0000256" key="14">
    <source>
        <dbReference type="SAM" id="Phobius"/>
    </source>
</evidence>
<reference evidence="16 17" key="1">
    <citation type="submission" date="2018-06" db="EMBL/GenBank/DDBJ databases">
        <title>Genomic Encyclopedia of Archaeal and Bacterial Type Strains, Phase II (KMG-II): from individual species to whole genera.</title>
        <authorList>
            <person name="Goeker M."/>
        </authorList>
    </citation>
    <scope>NUCLEOTIDE SEQUENCE [LARGE SCALE GENOMIC DNA]</scope>
    <source>
        <strain evidence="16 17">ATCC BAA-1881</strain>
    </source>
</reference>
<accession>A0A326UDM9</accession>